<keyword evidence="9" id="KW-1185">Reference proteome</keyword>
<evidence type="ECO:0000256" key="2">
    <source>
        <dbReference type="ARBA" id="ARBA00022884"/>
    </source>
</evidence>
<dbReference type="InterPro" id="IPR001648">
    <property type="entry name" value="Ribosomal_bS18"/>
</dbReference>
<gene>
    <name evidence="8" type="ORF">RND81_04G157500</name>
</gene>
<feature type="region of interest" description="Disordered" evidence="7">
    <location>
        <begin position="31"/>
        <end position="51"/>
    </location>
</feature>
<keyword evidence="4 6" id="KW-0687">Ribonucleoprotein</keyword>
<dbReference type="AlphaFoldDB" id="A0AAW1LMH5"/>
<evidence type="ECO:0000256" key="7">
    <source>
        <dbReference type="SAM" id="MobiDB-lite"/>
    </source>
</evidence>
<keyword evidence="1" id="KW-0699">rRNA-binding</keyword>
<evidence type="ECO:0000313" key="9">
    <source>
        <dbReference type="Proteomes" id="UP001443914"/>
    </source>
</evidence>
<organism evidence="8 9">
    <name type="scientific">Saponaria officinalis</name>
    <name type="common">Common soapwort</name>
    <name type="synonym">Lychnis saponaria</name>
    <dbReference type="NCBI Taxonomy" id="3572"/>
    <lineage>
        <taxon>Eukaryota</taxon>
        <taxon>Viridiplantae</taxon>
        <taxon>Streptophyta</taxon>
        <taxon>Embryophyta</taxon>
        <taxon>Tracheophyta</taxon>
        <taxon>Spermatophyta</taxon>
        <taxon>Magnoliopsida</taxon>
        <taxon>eudicotyledons</taxon>
        <taxon>Gunneridae</taxon>
        <taxon>Pentapetalae</taxon>
        <taxon>Caryophyllales</taxon>
        <taxon>Caryophyllaceae</taxon>
        <taxon>Caryophylleae</taxon>
        <taxon>Saponaria</taxon>
    </lineage>
</organism>
<feature type="compositionally biased region" description="Polar residues" evidence="7">
    <location>
        <begin position="41"/>
        <end position="50"/>
    </location>
</feature>
<evidence type="ECO:0000256" key="6">
    <source>
        <dbReference type="RuleBase" id="RU003910"/>
    </source>
</evidence>
<dbReference type="NCBIfam" id="TIGR00165">
    <property type="entry name" value="S18"/>
    <property type="match status" value="1"/>
</dbReference>
<accession>A0AAW1LMH5</accession>
<comment type="caution">
    <text evidence="8">The sequence shown here is derived from an EMBL/GenBank/DDBJ whole genome shotgun (WGS) entry which is preliminary data.</text>
</comment>
<dbReference type="GO" id="GO:0003735">
    <property type="term" value="F:structural constituent of ribosome"/>
    <property type="evidence" value="ECO:0007669"/>
    <property type="project" value="InterPro"/>
</dbReference>
<protein>
    <recommendedName>
        <fullName evidence="5">Small ribosomal subunit protein bS18c</fullName>
    </recommendedName>
</protein>
<evidence type="ECO:0000256" key="3">
    <source>
        <dbReference type="ARBA" id="ARBA00022980"/>
    </source>
</evidence>
<dbReference type="Proteomes" id="UP001443914">
    <property type="component" value="Unassembled WGS sequence"/>
</dbReference>
<dbReference type="InterPro" id="IPR036870">
    <property type="entry name" value="Ribosomal_bS18_sf"/>
</dbReference>
<dbReference type="GO" id="GO:0070181">
    <property type="term" value="F:small ribosomal subunit rRNA binding"/>
    <property type="evidence" value="ECO:0007669"/>
    <property type="project" value="TreeGrafter"/>
</dbReference>
<dbReference type="GO" id="GO:0005763">
    <property type="term" value="C:mitochondrial small ribosomal subunit"/>
    <property type="evidence" value="ECO:0007669"/>
    <property type="project" value="TreeGrafter"/>
</dbReference>
<reference evidence="8" key="1">
    <citation type="submission" date="2024-03" db="EMBL/GenBank/DDBJ databases">
        <title>WGS assembly of Saponaria officinalis var. Norfolk2.</title>
        <authorList>
            <person name="Jenkins J."/>
            <person name="Shu S."/>
            <person name="Grimwood J."/>
            <person name="Barry K."/>
            <person name="Goodstein D."/>
            <person name="Schmutz J."/>
            <person name="Leebens-Mack J."/>
            <person name="Osbourn A."/>
        </authorList>
    </citation>
    <scope>NUCLEOTIDE SEQUENCE [LARGE SCALE GENOMIC DNA]</scope>
    <source>
        <strain evidence="8">JIC</strain>
    </source>
</reference>
<dbReference type="EMBL" id="JBDFQZ010000004">
    <property type="protein sequence ID" value="KAK9734696.1"/>
    <property type="molecule type" value="Genomic_DNA"/>
</dbReference>
<dbReference type="Pfam" id="PF01084">
    <property type="entry name" value="Ribosomal_S18"/>
    <property type="match status" value="1"/>
</dbReference>
<evidence type="ECO:0000256" key="5">
    <source>
        <dbReference type="ARBA" id="ARBA00035266"/>
    </source>
</evidence>
<proteinExistence type="inferred from homology"/>
<evidence type="ECO:0000256" key="1">
    <source>
        <dbReference type="ARBA" id="ARBA00022730"/>
    </source>
</evidence>
<keyword evidence="2" id="KW-0694">RNA-binding</keyword>
<dbReference type="PANTHER" id="PTHR13479">
    <property type="entry name" value="30S RIBOSOMAL PROTEIN S18"/>
    <property type="match status" value="1"/>
</dbReference>
<dbReference type="SUPFAM" id="SSF46911">
    <property type="entry name" value="Ribosomal protein S18"/>
    <property type="match status" value="1"/>
</dbReference>
<name>A0AAW1LMH5_SAPOF</name>
<dbReference type="Gene3D" id="4.10.640.10">
    <property type="entry name" value="Ribosomal protein S18"/>
    <property type="match status" value="1"/>
</dbReference>
<keyword evidence="3 6" id="KW-0689">Ribosomal protein</keyword>
<evidence type="ECO:0000256" key="4">
    <source>
        <dbReference type="ARBA" id="ARBA00023274"/>
    </source>
</evidence>
<sequence>MKLFRVALRSANDGFYCRRFNRFLTSLSDASNSDSVGHGNNGDQNGNSVESTDDFEKRMFSESSQDTSTSFFRTIDRIQKSRHGPGVGFTPNGDASGMPDGDDDTFTTLTDGMEDKLKEAASYFEVNPQEISAEDYNYRPDMNLRSRMTYTPEDLNIRKPGVWKPAKRAEFEVTTKEALQNADFRNVRFLANFLTEAGIIIKRSKTGISAKAQRKVAREIKIARAFGLLPFTTMGTKAFVFGKTMENLDQDFELDPYDIQADAEDVSDPVAE</sequence>
<dbReference type="GO" id="GO:0006412">
    <property type="term" value="P:translation"/>
    <property type="evidence" value="ECO:0007669"/>
    <property type="project" value="InterPro"/>
</dbReference>
<dbReference type="PRINTS" id="PR00974">
    <property type="entry name" value="RIBOSOMALS18"/>
</dbReference>
<comment type="similarity">
    <text evidence="6">Belongs to the bacterial ribosomal protein bS18 family.</text>
</comment>
<dbReference type="PANTHER" id="PTHR13479:SF65">
    <property type="entry name" value="F10K1.8 PROTEIN"/>
    <property type="match status" value="1"/>
</dbReference>
<evidence type="ECO:0000313" key="8">
    <source>
        <dbReference type="EMBL" id="KAK9734696.1"/>
    </source>
</evidence>